<evidence type="ECO:0000313" key="5">
    <source>
        <dbReference type="Proteomes" id="UP000236333"/>
    </source>
</evidence>
<dbReference type="GO" id="GO:0051539">
    <property type="term" value="F:4 iron, 4 sulfur cluster binding"/>
    <property type="evidence" value="ECO:0007669"/>
    <property type="project" value="UniProtKB-KW"/>
</dbReference>
<dbReference type="InterPro" id="IPR040072">
    <property type="entry name" value="Methyltransferase_A"/>
</dbReference>
<keyword evidence="2" id="KW-0004">4Fe-4S</keyword>
<dbReference type="Gene3D" id="3.20.20.70">
    <property type="entry name" value="Aldolase class I"/>
    <property type="match status" value="1"/>
</dbReference>
<gene>
    <name evidence="4" type="ORF">TSOC_002797</name>
</gene>
<feature type="region of interest" description="Disordered" evidence="3">
    <location>
        <begin position="40"/>
        <end position="59"/>
    </location>
</feature>
<dbReference type="AlphaFoldDB" id="A0A2J8AD81"/>
<feature type="compositionally biased region" description="Acidic residues" evidence="3">
    <location>
        <begin position="180"/>
        <end position="193"/>
    </location>
</feature>
<evidence type="ECO:0000256" key="2">
    <source>
        <dbReference type="ARBA" id="ARBA00022485"/>
    </source>
</evidence>
<dbReference type="Proteomes" id="UP000236333">
    <property type="component" value="Unassembled WGS sequence"/>
</dbReference>
<dbReference type="PANTHER" id="PTHR30544">
    <property type="entry name" value="23S RRNA METHYLTRANSFERASE"/>
    <property type="match status" value="1"/>
</dbReference>
<sequence length="463" mass="47611">MLSAWAGCIARRLGRCRAVQGGRRFLGAVVPSCAHAPPLLPPTLPRRPPQAAALPSVPSSDPFGDDDFFNIKKGKPALPPGADPNDPFAASEAAPVAAAAKLESWTSFDAAAKAAGTGALVVKCQTSSDNTTTKLLVELQDGMQVEAVVMTYESPSRDPQLLAAAAAGPDGDPRLPVEYRDDEEEGEEEEGEGEQQQQHTHKQQRRRGGHQHQRRQRQREAAQGLQDNQQQQDQEEGAEAGGSSGAGEAGQEACCGGGCGGAARGGGDEGAAAPAASASAEALEDDEPPSAYASACGSSSPSFSDRGGGGGGSGAAAAAAAARLRKRSTLCVSSQASSSQRVFYEYVMLSGVNDGQQQAHELGQLLQGDDVVVNLIPWNPIYQPEGPFFNAPVGGSVAAFQSVLRNTYGLHTTVRQEMGQDISGACGQLVIEANGGGGGGGCSREATRDIEDAVRKVGLGPVA</sequence>
<keyword evidence="2" id="KW-0408">Iron</keyword>
<keyword evidence="4" id="KW-0808">Transferase</keyword>
<feature type="compositionally biased region" description="Low complexity" evidence="3">
    <location>
        <begin position="289"/>
        <end position="305"/>
    </location>
</feature>
<organism evidence="4 5">
    <name type="scientific">Tetrabaena socialis</name>
    <dbReference type="NCBI Taxonomy" id="47790"/>
    <lineage>
        <taxon>Eukaryota</taxon>
        <taxon>Viridiplantae</taxon>
        <taxon>Chlorophyta</taxon>
        <taxon>core chlorophytes</taxon>
        <taxon>Chlorophyceae</taxon>
        <taxon>CS clade</taxon>
        <taxon>Chlamydomonadales</taxon>
        <taxon>Tetrabaenaceae</taxon>
        <taxon>Tetrabaena</taxon>
    </lineage>
</organism>
<keyword evidence="5" id="KW-1185">Reference proteome</keyword>
<feature type="compositionally biased region" description="Low complexity" evidence="3">
    <location>
        <begin position="49"/>
        <end position="59"/>
    </location>
</feature>
<comment type="caution">
    <text evidence="4">The sequence shown here is derived from an EMBL/GenBank/DDBJ whole genome shotgun (WGS) entry which is preliminary data.</text>
</comment>
<name>A0A2J8AD81_9CHLO</name>
<keyword evidence="4" id="KW-0489">Methyltransferase</keyword>
<dbReference type="InterPro" id="IPR013785">
    <property type="entry name" value="Aldolase_TIM"/>
</dbReference>
<dbReference type="GO" id="GO:0008168">
    <property type="term" value="F:methyltransferase activity"/>
    <property type="evidence" value="ECO:0007669"/>
    <property type="project" value="UniProtKB-KW"/>
</dbReference>
<keyword evidence="2" id="KW-0479">Metal-binding</keyword>
<accession>A0A2J8AD81</accession>
<dbReference type="OrthoDB" id="204498at2759"/>
<dbReference type="EMBL" id="PGGS01000055">
    <property type="protein sequence ID" value="PNH10475.1"/>
    <property type="molecule type" value="Genomic_DNA"/>
</dbReference>
<feature type="compositionally biased region" description="Low complexity" evidence="3">
    <location>
        <begin position="270"/>
        <end position="281"/>
    </location>
</feature>
<feature type="compositionally biased region" description="Gly residues" evidence="3">
    <location>
        <begin position="239"/>
        <end position="248"/>
    </location>
</feature>
<dbReference type="GO" id="GO:0070475">
    <property type="term" value="P:rRNA base methylation"/>
    <property type="evidence" value="ECO:0007669"/>
    <property type="project" value="TreeGrafter"/>
</dbReference>
<evidence type="ECO:0000256" key="3">
    <source>
        <dbReference type="SAM" id="MobiDB-lite"/>
    </source>
</evidence>
<proteinExistence type="predicted"/>
<dbReference type="PANTHER" id="PTHR30544:SF8">
    <property type="entry name" value="RADICAL SAM SUPERFAMILY PROTEIN"/>
    <property type="match status" value="1"/>
</dbReference>
<keyword evidence="2" id="KW-0411">Iron-sulfur</keyword>
<feature type="compositionally biased region" description="Low complexity" evidence="3">
    <location>
        <begin position="221"/>
        <end position="232"/>
    </location>
</feature>
<evidence type="ECO:0000313" key="4">
    <source>
        <dbReference type="EMBL" id="PNH10475.1"/>
    </source>
</evidence>
<protein>
    <submittedName>
        <fullName evidence="4">Putative dual-specificity RNA methyltransferase RlmN</fullName>
    </submittedName>
</protein>
<comment type="cofactor">
    <cofactor evidence="1">
        <name>[4Fe-4S] cluster</name>
        <dbReference type="ChEBI" id="CHEBI:49883"/>
    </cofactor>
</comment>
<feature type="region of interest" description="Disordered" evidence="3">
    <location>
        <begin position="163"/>
        <end position="252"/>
    </location>
</feature>
<evidence type="ECO:0000256" key="1">
    <source>
        <dbReference type="ARBA" id="ARBA00001966"/>
    </source>
</evidence>
<feature type="region of interest" description="Disordered" evidence="3">
    <location>
        <begin position="264"/>
        <end position="315"/>
    </location>
</feature>
<feature type="compositionally biased region" description="Basic residues" evidence="3">
    <location>
        <begin position="199"/>
        <end position="217"/>
    </location>
</feature>
<dbReference type="GO" id="GO:0030488">
    <property type="term" value="P:tRNA methylation"/>
    <property type="evidence" value="ECO:0007669"/>
    <property type="project" value="TreeGrafter"/>
</dbReference>
<reference evidence="4 5" key="1">
    <citation type="journal article" date="2017" name="Mol. Biol. Evol.">
        <title>The 4-celled Tetrabaena socialis nuclear genome reveals the essential components for genetic control of cell number at the origin of multicellularity in the volvocine lineage.</title>
        <authorList>
            <person name="Featherston J."/>
            <person name="Arakaki Y."/>
            <person name="Hanschen E.R."/>
            <person name="Ferris P.J."/>
            <person name="Michod R.E."/>
            <person name="Olson B.J.S.C."/>
            <person name="Nozaki H."/>
            <person name="Durand P.M."/>
        </authorList>
    </citation>
    <scope>NUCLEOTIDE SEQUENCE [LARGE SCALE GENOMIC DNA]</scope>
    <source>
        <strain evidence="4 5">NIES-571</strain>
    </source>
</reference>